<keyword evidence="6 11" id="KW-0798">TonB box</keyword>
<evidence type="ECO:0000256" key="4">
    <source>
        <dbReference type="ARBA" id="ARBA00022692"/>
    </source>
</evidence>
<evidence type="ECO:0000256" key="5">
    <source>
        <dbReference type="ARBA" id="ARBA00022729"/>
    </source>
</evidence>
<evidence type="ECO:0000259" key="12">
    <source>
        <dbReference type="Pfam" id="PF00593"/>
    </source>
</evidence>
<keyword evidence="7 10" id="KW-0472">Membrane</keyword>
<dbReference type="InterPro" id="IPR000531">
    <property type="entry name" value="Beta-barrel_TonB"/>
</dbReference>
<dbReference type="Pfam" id="PF07715">
    <property type="entry name" value="Plug"/>
    <property type="match status" value="1"/>
</dbReference>
<dbReference type="InterPro" id="IPR012910">
    <property type="entry name" value="Plug_dom"/>
</dbReference>
<keyword evidence="3 10" id="KW-1134">Transmembrane beta strand</keyword>
<dbReference type="RefSeq" id="WP_386810356.1">
    <property type="nucleotide sequence ID" value="NZ_JBHTMV010000009.1"/>
</dbReference>
<dbReference type="InterPro" id="IPR039426">
    <property type="entry name" value="TonB-dep_rcpt-like"/>
</dbReference>
<organism evidence="14 15">
    <name type="scientific">Lutibacter holmesii</name>
    <dbReference type="NCBI Taxonomy" id="1137985"/>
    <lineage>
        <taxon>Bacteria</taxon>
        <taxon>Pseudomonadati</taxon>
        <taxon>Bacteroidota</taxon>
        <taxon>Flavobacteriia</taxon>
        <taxon>Flavobacteriales</taxon>
        <taxon>Flavobacteriaceae</taxon>
        <taxon>Lutibacter</taxon>
    </lineage>
</organism>
<keyword evidence="5" id="KW-0732">Signal</keyword>
<dbReference type="Gene3D" id="2.170.130.10">
    <property type="entry name" value="TonB-dependent receptor, plug domain"/>
    <property type="match status" value="1"/>
</dbReference>
<dbReference type="SUPFAM" id="SSF56935">
    <property type="entry name" value="Porins"/>
    <property type="match status" value="1"/>
</dbReference>
<dbReference type="EMBL" id="JBHTMV010000009">
    <property type="protein sequence ID" value="MFD1294933.1"/>
    <property type="molecule type" value="Genomic_DNA"/>
</dbReference>
<dbReference type="Gene3D" id="2.60.40.1120">
    <property type="entry name" value="Carboxypeptidase-like, regulatory domain"/>
    <property type="match status" value="1"/>
</dbReference>
<reference evidence="15" key="1">
    <citation type="journal article" date="2019" name="Int. J. Syst. Evol. Microbiol.">
        <title>The Global Catalogue of Microorganisms (GCM) 10K type strain sequencing project: providing services to taxonomists for standard genome sequencing and annotation.</title>
        <authorList>
            <consortium name="The Broad Institute Genomics Platform"/>
            <consortium name="The Broad Institute Genome Sequencing Center for Infectious Disease"/>
            <person name="Wu L."/>
            <person name="Ma J."/>
        </authorList>
    </citation>
    <scope>NUCLEOTIDE SEQUENCE [LARGE SCALE GENOMIC DNA]</scope>
    <source>
        <strain evidence="15">CCUG 62221</strain>
    </source>
</reference>
<dbReference type="PROSITE" id="PS01156">
    <property type="entry name" value="TONB_DEPENDENT_REC_2"/>
    <property type="match status" value="1"/>
</dbReference>
<accession>A0ABW3WRW2</accession>
<dbReference type="Pfam" id="PF00593">
    <property type="entry name" value="TonB_dep_Rec_b-barrel"/>
    <property type="match status" value="1"/>
</dbReference>
<name>A0ABW3WRW2_9FLAO</name>
<dbReference type="InterPro" id="IPR010917">
    <property type="entry name" value="TonB_rcpt_CS"/>
</dbReference>
<evidence type="ECO:0000256" key="2">
    <source>
        <dbReference type="ARBA" id="ARBA00022448"/>
    </source>
</evidence>
<dbReference type="PANTHER" id="PTHR30069">
    <property type="entry name" value="TONB-DEPENDENT OUTER MEMBRANE RECEPTOR"/>
    <property type="match status" value="1"/>
</dbReference>
<evidence type="ECO:0000256" key="10">
    <source>
        <dbReference type="PROSITE-ProRule" id="PRU01360"/>
    </source>
</evidence>
<keyword evidence="2 10" id="KW-0813">Transport</keyword>
<evidence type="ECO:0000256" key="8">
    <source>
        <dbReference type="ARBA" id="ARBA00023170"/>
    </source>
</evidence>
<evidence type="ECO:0000313" key="14">
    <source>
        <dbReference type="EMBL" id="MFD1294933.1"/>
    </source>
</evidence>
<evidence type="ECO:0000256" key="3">
    <source>
        <dbReference type="ARBA" id="ARBA00022452"/>
    </source>
</evidence>
<dbReference type="Gene3D" id="2.40.170.20">
    <property type="entry name" value="TonB-dependent receptor, beta-barrel domain"/>
    <property type="match status" value="1"/>
</dbReference>
<evidence type="ECO:0000256" key="11">
    <source>
        <dbReference type="RuleBase" id="RU003357"/>
    </source>
</evidence>
<evidence type="ECO:0000256" key="7">
    <source>
        <dbReference type="ARBA" id="ARBA00023136"/>
    </source>
</evidence>
<gene>
    <name evidence="14" type="ORF">ACFQ5N_13905</name>
</gene>
<dbReference type="InterPro" id="IPR036942">
    <property type="entry name" value="Beta-barrel_TonB_sf"/>
</dbReference>
<dbReference type="SUPFAM" id="SSF49464">
    <property type="entry name" value="Carboxypeptidase regulatory domain-like"/>
    <property type="match status" value="1"/>
</dbReference>
<evidence type="ECO:0000256" key="6">
    <source>
        <dbReference type="ARBA" id="ARBA00023077"/>
    </source>
</evidence>
<evidence type="ECO:0000259" key="13">
    <source>
        <dbReference type="Pfam" id="PF07715"/>
    </source>
</evidence>
<keyword evidence="9 10" id="KW-0998">Cell outer membrane</keyword>
<feature type="domain" description="TonB-dependent receptor plug" evidence="13">
    <location>
        <begin position="116"/>
        <end position="223"/>
    </location>
</feature>
<dbReference type="Proteomes" id="UP001597241">
    <property type="component" value="Unassembled WGS sequence"/>
</dbReference>
<dbReference type="Pfam" id="PF13715">
    <property type="entry name" value="CarbopepD_reg_2"/>
    <property type="match status" value="1"/>
</dbReference>
<comment type="similarity">
    <text evidence="10 11">Belongs to the TonB-dependent receptor family.</text>
</comment>
<evidence type="ECO:0000256" key="1">
    <source>
        <dbReference type="ARBA" id="ARBA00004571"/>
    </source>
</evidence>
<dbReference type="PANTHER" id="PTHR30069:SF29">
    <property type="entry name" value="HEMOGLOBIN AND HEMOGLOBIN-HAPTOGLOBIN-BINDING PROTEIN 1-RELATED"/>
    <property type="match status" value="1"/>
</dbReference>
<protein>
    <submittedName>
        <fullName evidence="14">TonB-dependent receptor</fullName>
    </submittedName>
</protein>
<comment type="subcellular location">
    <subcellularLocation>
        <location evidence="1 10">Cell outer membrane</location>
        <topology evidence="1 10">Multi-pass membrane protein</topology>
    </subcellularLocation>
</comment>
<dbReference type="InterPro" id="IPR008969">
    <property type="entry name" value="CarboxyPept-like_regulatory"/>
</dbReference>
<sequence length="845" mass="92154">MRNLKNWLTVVMLITSVTVFSQTVLSGKVVDEINQPLPGATVVIQGSKIGASTDFDGNFSFETSIESGELIVSFIGYQAKSVSFSSAGDLGTIALAPSAESLDEIVITQTSFAIDRKTPVAVSTIKASLIENKLGTQEFPEILKSTPGVYATKSGGGFGDGRLTVRGFDSENVAVTINGVPVNDMENGKVYWSNWAGLSDVTSAMQVQRGLGASKLAVPSIGGTVNILSKSTDIEAGGSAGTTFGNDNYFKVGATVSTGLLESGFAATISAAKTTGDGFVDGTEFKGANYFVNLSYQINENHKIALTSFGAPQRHGQRQNRSTIETYQNAQSGTKFNPDWGLQGGNVVHIEDNFYHKSQTSLNHYWTINDKSNLSTAIYASWGRGGGGGTAGDNRDLFKVRMGGDDQPVDLDNIVEINRANGEQGLGSEAYLRASRNDHSWYGILSTYDRDLSESLKLTAGIDLRTYTGEHFSEVTDLLGGSYALDNGNVNNPNAALKVGDKRDYYNDGEVGWQGVFGQLEYDEDKISAFVSLSASNTSYRRVDYFNYLDGDDLQTTDKYNFFGFSAKGGANYRINDKHNVFANLGYFEKAANMNAVFLNYDNEHINADAENQKISSFEIGYGYRTEKLTANVNLYSTYWNDRTLTQNVQNPDGTNSTANILGVNAIHNGIELDFVYRPMEAITLTGMLSLGNWEWANNVLGVEIYDEDQELVDTVDLYIEGLKVSDAAQTTAALGVDWKLMDKTHFTVDYNYFANFYAQYDPNDRGTEGQPQAWETPDYGTFDMSLRYGFKLGTLDTTITGRMMNVFDTEYIADALDGAGSTASTALVWYGYGRTFSVSAKINF</sequence>
<keyword evidence="15" id="KW-1185">Reference proteome</keyword>
<evidence type="ECO:0000256" key="9">
    <source>
        <dbReference type="ARBA" id="ARBA00023237"/>
    </source>
</evidence>
<dbReference type="InterPro" id="IPR037066">
    <property type="entry name" value="Plug_dom_sf"/>
</dbReference>
<feature type="domain" description="TonB-dependent receptor-like beta-barrel" evidence="12">
    <location>
        <begin position="316"/>
        <end position="801"/>
    </location>
</feature>
<proteinExistence type="inferred from homology"/>
<evidence type="ECO:0000313" key="15">
    <source>
        <dbReference type="Proteomes" id="UP001597241"/>
    </source>
</evidence>
<keyword evidence="8 14" id="KW-0675">Receptor</keyword>
<keyword evidence="4 10" id="KW-0812">Transmembrane</keyword>
<dbReference type="PROSITE" id="PS52016">
    <property type="entry name" value="TONB_DEPENDENT_REC_3"/>
    <property type="match status" value="1"/>
</dbReference>
<comment type="caution">
    <text evidence="14">The sequence shown here is derived from an EMBL/GenBank/DDBJ whole genome shotgun (WGS) entry which is preliminary data.</text>
</comment>